<evidence type="ECO:0000313" key="5">
    <source>
        <dbReference type="Proteomes" id="UP000597444"/>
    </source>
</evidence>
<dbReference type="Pfam" id="PF00881">
    <property type="entry name" value="Nitroreductase"/>
    <property type="match status" value="2"/>
</dbReference>
<dbReference type="SUPFAM" id="SSF55469">
    <property type="entry name" value="FMN-dependent nitroreductase-like"/>
    <property type="match status" value="1"/>
</dbReference>
<dbReference type="PANTHER" id="PTHR43673">
    <property type="entry name" value="NAD(P)H NITROREDUCTASE YDGI-RELATED"/>
    <property type="match status" value="1"/>
</dbReference>
<dbReference type="PANTHER" id="PTHR43673:SF10">
    <property type="entry name" value="NADH DEHYDROGENASE_NAD(P)H NITROREDUCTASE XCC3605-RELATED"/>
    <property type="match status" value="1"/>
</dbReference>
<dbReference type="Proteomes" id="UP000597444">
    <property type="component" value="Unassembled WGS sequence"/>
</dbReference>
<proteinExistence type="inferred from homology"/>
<dbReference type="CDD" id="cd02062">
    <property type="entry name" value="Nitro_FMN_reductase"/>
    <property type="match status" value="1"/>
</dbReference>
<dbReference type="AlphaFoldDB" id="A0A8J3ILM0"/>
<sequence>MTVSELIRTQRATRQYTGEPVSDEAIRTILQAGRRAQSSKNTQPWQFIVVRDHETLQKLAECGKYAAHVPHAAFVIALVTSVEDGFDLGQAAAYLQIAAWELGIGSCITSMHESAKAKEVLGIPQELDFSTVLAFGYPKPEEQARPARKNGRKPLDEVVRWEHW</sequence>
<comment type="similarity">
    <text evidence="1">Belongs to the nitroreductase family.</text>
</comment>
<dbReference type="InterPro" id="IPR029479">
    <property type="entry name" value="Nitroreductase"/>
</dbReference>
<dbReference type="InterPro" id="IPR000415">
    <property type="entry name" value="Nitroreductase-like"/>
</dbReference>
<evidence type="ECO:0000259" key="3">
    <source>
        <dbReference type="Pfam" id="PF00881"/>
    </source>
</evidence>
<reference evidence="4" key="1">
    <citation type="submission" date="2020-10" db="EMBL/GenBank/DDBJ databases">
        <title>Taxonomic study of unclassified bacteria belonging to the class Ktedonobacteria.</title>
        <authorList>
            <person name="Yabe S."/>
            <person name="Wang C.M."/>
            <person name="Zheng Y."/>
            <person name="Sakai Y."/>
            <person name="Cavaletti L."/>
            <person name="Monciardini P."/>
            <person name="Donadio S."/>
        </authorList>
    </citation>
    <scope>NUCLEOTIDE SEQUENCE</scope>
    <source>
        <strain evidence="4">ID150040</strain>
    </source>
</reference>
<dbReference type="RefSeq" id="WP_220207375.1">
    <property type="nucleotide sequence ID" value="NZ_BNJK01000001.1"/>
</dbReference>
<comment type="caution">
    <text evidence="4">The sequence shown here is derived from an EMBL/GenBank/DDBJ whole genome shotgun (WGS) entry which is preliminary data.</text>
</comment>
<name>A0A8J3ILM0_9CHLR</name>
<keyword evidence="2" id="KW-0560">Oxidoreductase</keyword>
<dbReference type="GO" id="GO:0016491">
    <property type="term" value="F:oxidoreductase activity"/>
    <property type="evidence" value="ECO:0007669"/>
    <property type="project" value="UniProtKB-KW"/>
</dbReference>
<protein>
    <submittedName>
        <fullName evidence="4">Nitroreductase</fullName>
    </submittedName>
</protein>
<feature type="domain" description="Nitroreductase" evidence="3">
    <location>
        <begin position="84"/>
        <end position="137"/>
    </location>
</feature>
<gene>
    <name evidence="4" type="ORF">KSF_068240</name>
</gene>
<dbReference type="Gene3D" id="3.40.109.10">
    <property type="entry name" value="NADH Oxidase"/>
    <property type="match status" value="1"/>
</dbReference>
<dbReference type="EMBL" id="BNJK01000001">
    <property type="protein sequence ID" value="GHO96776.1"/>
    <property type="molecule type" value="Genomic_DNA"/>
</dbReference>
<evidence type="ECO:0000313" key="4">
    <source>
        <dbReference type="EMBL" id="GHO96776.1"/>
    </source>
</evidence>
<organism evidence="4 5">
    <name type="scientific">Reticulibacter mediterranei</name>
    <dbReference type="NCBI Taxonomy" id="2778369"/>
    <lineage>
        <taxon>Bacteria</taxon>
        <taxon>Bacillati</taxon>
        <taxon>Chloroflexota</taxon>
        <taxon>Ktedonobacteria</taxon>
        <taxon>Ktedonobacterales</taxon>
        <taxon>Reticulibacteraceae</taxon>
        <taxon>Reticulibacter</taxon>
    </lineage>
</organism>
<feature type="domain" description="Nitroreductase" evidence="3">
    <location>
        <begin position="7"/>
        <end position="61"/>
    </location>
</feature>
<evidence type="ECO:0000256" key="2">
    <source>
        <dbReference type="ARBA" id="ARBA00023002"/>
    </source>
</evidence>
<keyword evidence="5" id="KW-1185">Reference proteome</keyword>
<evidence type="ECO:0000256" key="1">
    <source>
        <dbReference type="ARBA" id="ARBA00007118"/>
    </source>
</evidence>
<accession>A0A8J3ILM0</accession>